<feature type="compositionally biased region" description="Basic and acidic residues" evidence="1">
    <location>
        <begin position="67"/>
        <end position="78"/>
    </location>
</feature>
<evidence type="ECO:0000313" key="3">
    <source>
        <dbReference type="Proteomes" id="UP000624709"/>
    </source>
</evidence>
<organism evidence="2 3">
    <name type="scientific">Actinoplanes palleronii</name>
    <dbReference type="NCBI Taxonomy" id="113570"/>
    <lineage>
        <taxon>Bacteria</taxon>
        <taxon>Bacillati</taxon>
        <taxon>Actinomycetota</taxon>
        <taxon>Actinomycetes</taxon>
        <taxon>Micromonosporales</taxon>
        <taxon>Micromonosporaceae</taxon>
        <taxon>Actinoplanes</taxon>
    </lineage>
</organism>
<gene>
    <name evidence="2" type="ORF">Apa02nite_008070</name>
</gene>
<dbReference type="EMBL" id="BOMS01000014">
    <property type="protein sequence ID" value="GIE64699.1"/>
    <property type="molecule type" value="Genomic_DNA"/>
</dbReference>
<reference evidence="2 3" key="1">
    <citation type="submission" date="2021-01" db="EMBL/GenBank/DDBJ databases">
        <title>Whole genome shotgun sequence of Actinoplanes palleronii NBRC 14916.</title>
        <authorList>
            <person name="Komaki H."/>
            <person name="Tamura T."/>
        </authorList>
    </citation>
    <scope>NUCLEOTIDE SEQUENCE [LARGE SCALE GENOMIC DNA]</scope>
    <source>
        <strain evidence="2 3">NBRC 14916</strain>
    </source>
</reference>
<comment type="caution">
    <text evidence="2">The sequence shown here is derived from an EMBL/GenBank/DDBJ whole genome shotgun (WGS) entry which is preliminary data.</text>
</comment>
<feature type="region of interest" description="Disordered" evidence="1">
    <location>
        <begin position="66"/>
        <end position="103"/>
    </location>
</feature>
<proteinExistence type="predicted"/>
<evidence type="ECO:0000313" key="2">
    <source>
        <dbReference type="EMBL" id="GIE64699.1"/>
    </source>
</evidence>
<sequence>MVNVRCTRYPGADVEELIDAPLGQIPHGPAQEQPVPPWRNPAVRVRPQTRLGSLAVGREVVLAAEDPADRPQSKRESRMAFSAPVNIRTADVGGPGQRWSPTPVADWAVPTVAKRPHLYSRRAGNPGRRVLANGNGA</sequence>
<dbReference type="Proteomes" id="UP000624709">
    <property type="component" value="Unassembled WGS sequence"/>
</dbReference>
<name>A0ABQ4B203_9ACTN</name>
<evidence type="ECO:0000256" key="1">
    <source>
        <dbReference type="SAM" id="MobiDB-lite"/>
    </source>
</evidence>
<protein>
    <submittedName>
        <fullName evidence="2">Uncharacterized protein</fullName>
    </submittedName>
</protein>
<accession>A0ABQ4B203</accession>
<keyword evidence="3" id="KW-1185">Reference proteome</keyword>